<protein>
    <submittedName>
        <fullName evidence="3">Uncharacterized protein</fullName>
    </submittedName>
</protein>
<name>A0A179FQH0_METCM</name>
<evidence type="ECO:0000256" key="2">
    <source>
        <dbReference type="SAM" id="Phobius"/>
    </source>
</evidence>
<feature type="compositionally biased region" description="Basic and acidic residues" evidence="1">
    <location>
        <begin position="157"/>
        <end position="168"/>
    </location>
</feature>
<reference evidence="3 4" key="1">
    <citation type="journal article" date="2016" name="PLoS Pathog.">
        <title>Biosynthesis of antibiotic leucinostatins in bio-control fungus Purpureocillium lilacinum and their inhibition on phytophthora revealed by genome mining.</title>
        <authorList>
            <person name="Wang G."/>
            <person name="Liu Z."/>
            <person name="Lin R."/>
            <person name="Li E."/>
            <person name="Mao Z."/>
            <person name="Ling J."/>
            <person name="Yang Y."/>
            <person name="Yin W.B."/>
            <person name="Xie B."/>
        </authorList>
    </citation>
    <scope>NUCLEOTIDE SEQUENCE [LARGE SCALE GENOMIC DNA]</scope>
    <source>
        <strain evidence="3">170</strain>
    </source>
</reference>
<dbReference type="OrthoDB" id="5130140at2759"/>
<proteinExistence type="predicted"/>
<feature type="region of interest" description="Disordered" evidence="1">
    <location>
        <begin position="201"/>
        <end position="236"/>
    </location>
</feature>
<organism evidence="3 4">
    <name type="scientific">Pochonia chlamydosporia 170</name>
    <dbReference type="NCBI Taxonomy" id="1380566"/>
    <lineage>
        <taxon>Eukaryota</taxon>
        <taxon>Fungi</taxon>
        <taxon>Dikarya</taxon>
        <taxon>Ascomycota</taxon>
        <taxon>Pezizomycotina</taxon>
        <taxon>Sordariomycetes</taxon>
        <taxon>Hypocreomycetidae</taxon>
        <taxon>Hypocreales</taxon>
        <taxon>Clavicipitaceae</taxon>
        <taxon>Pochonia</taxon>
    </lineage>
</organism>
<keyword evidence="2" id="KW-0472">Membrane</keyword>
<dbReference type="KEGG" id="pchm:VFPPC_14462"/>
<gene>
    <name evidence="3" type="ORF">VFPPC_14462</name>
</gene>
<keyword evidence="2" id="KW-1133">Transmembrane helix</keyword>
<keyword evidence="4" id="KW-1185">Reference proteome</keyword>
<dbReference type="EMBL" id="LSBJ02000004">
    <property type="protein sequence ID" value="OAQ67279.1"/>
    <property type="molecule type" value="Genomic_DNA"/>
</dbReference>
<evidence type="ECO:0000313" key="4">
    <source>
        <dbReference type="Proteomes" id="UP000078397"/>
    </source>
</evidence>
<dbReference type="GeneID" id="28856225"/>
<feature type="transmembrane region" description="Helical" evidence="2">
    <location>
        <begin position="124"/>
        <end position="149"/>
    </location>
</feature>
<sequence length="236" mass="26540">MAHLPAAAAAYGVHDHGLRFLNEEWNDSISNGNPFTLKWNQSLVKYGAELGLFKVSYPADGVVVYDLVANLTDSMEDASCVWTPEALENELYAVWLTNGQHVHRNWTLSPPWIPKEESRPRLHWAAPIIIVVVCLLVLYAICLSIYLAYRRRKREKRAKEDATPHQDVSRNNSVDSAITVQTVTESEEGVKSKPSIWLITHPPEEQDITTGELWKDDDTVVEPVGRGDRSALQSPV</sequence>
<keyword evidence="2" id="KW-0812">Transmembrane</keyword>
<accession>A0A179FQH0</accession>
<evidence type="ECO:0000313" key="3">
    <source>
        <dbReference type="EMBL" id="OAQ67279.1"/>
    </source>
</evidence>
<dbReference type="Proteomes" id="UP000078397">
    <property type="component" value="Unassembled WGS sequence"/>
</dbReference>
<dbReference type="RefSeq" id="XP_018144366.1">
    <property type="nucleotide sequence ID" value="XM_018292231.1"/>
</dbReference>
<dbReference type="AlphaFoldDB" id="A0A179FQH0"/>
<comment type="caution">
    <text evidence="3">The sequence shown here is derived from an EMBL/GenBank/DDBJ whole genome shotgun (WGS) entry which is preliminary data.</text>
</comment>
<evidence type="ECO:0000256" key="1">
    <source>
        <dbReference type="SAM" id="MobiDB-lite"/>
    </source>
</evidence>
<feature type="region of interest" description="Disordered" evidence="1">
    <location>
        <begin position="157"/>
        <end position="177"/>
    </location>
</feature>